<evidence type="ECO:0000256" key="5">
    <source>
        <dbReference type="ARBA" id="ARBA00093219"/>
    </source>
</evidence>
<comment type="function">
    <text evidence="8">Responsible for the deiodination of T4 (3,5,3',5'-tetraiodothyronine).</text>
</comment>
<dbReference type="OMA" id="WGERTTM"/>
<dbReference type="HOGENOM" id="CLU_089345_0_0_1"/>
<evidence type="ECO:0000256" key="3">
    <source>
        <dbReference type="ARBA" id="ARBA00093206"/>
    </source>
</evidence>
<dbReference type="AlphaFoldDB" id="W5M5R7"/>
<comment type="catalytic activity">
    <reaction evidence="4">
        <text>3'-iodothyronamine + iodide + A + H(+) = 3',5'-diiodothyronamine + AH2</text>
        <dbReference type="Rhea" id="RHEA:83803"/>
        <dbReference type="ChEBI" id="CHEBI:13193"/>
        <dbReference type="ChEBI" id="CHEBI:15378"/>
        <dbReference type="ChEBI" id="CHEBI:16382"/>
        <dbReference type="ChEBI" id="CHEBI:17499"/>
        <dbReference type="ChEBI" id="CHEBI:233339"/>
        <dbReference type="ChEBI" id="CHEBI:233342"/>
    </reaction>
    <physiologicalReaction direction="right-to-left" evidence="4">
        <dbReference type="Rhea" id="RHEA:83805"/>
    </physiologicalReaction>
</comment>
<dbReference type="InterPro" id="IPR000643">
    <property type="entry name" value="Iodothyronine_deiodinase"/>
</dbReference>
<sequence length="211" mass="24052">LFVFVLFIRLVMHLNFMLYVLSVVSPTLTKTILLKLGERSTMTQNPNFRYEDWGPTFYQLAFPKAVLAFLRKSLRDEAFVGHPAPDTAVLTLEREKTSVCSFMRDFSAVTDFLIIYIAEAHATDGWSFKNNIDIKTHRSLQDRLAAARRLLQEGPLCPVVVDDMSDVTASRYGALPERLYVLRSGKIIYKGKMGPWGYNPGEVRDVLQKLN</sequence>
<keyword evidence="8" id="KW-0560">Oxidoreductase</keyword>
<comment type="catalytic activity">
    <reaction evidence="5">
        <text>3,3'-diiodo-L-thyronine sulfate + iodide + A + H(+) = 3,3',5'-triiodo-L-thyronine sulfate + AH2</text>
        <dbReference type="Rhea" id="RHEA:83831"/>
        <dbReference type="ChEBI" id="CHEBI:13193"/>
        <dbReference type="ChEBI" id="CHEBI:15378"/>
        <dbReference type="ChEBI" id="CHEBI:16382"/>
        <dbReference type="ChEBI" id="CHEBI:17499"/>
        <dbReference type="ChEBI" id="CHEBI:176513"/>
        <dbReference type="ChEBI" id="CHEBI:176515"/>
    </reaction>
    <physiologicalReaction direction="right-to-left" evidence="5">
        <dbReference type="Rhea" id="RHEA:83833"/>
    </physiologicalReaction>
</comment>
<dbReference type="Proteomes" id="UP000018468">
    <property type="component" value="Linkage group LG10"/>
</dbReference>
<evidence type="ECO:0000256" key="6">
    <source>
        <dbReference type="ARBA" id="ARBA00093236"/>
    </source>
</evidence>
<reference evidence="10" key="1">
    <citation type="submission" date="2011-12" db="EMBL/GenBank/DDBJ databases">
        <title>The Draft Genome of Lepisosteus oculatus.</title>
        <authorList>
            <consortium name="The Broad Institute Genome Assembly &amp; Analysis Group"/>
            <consortium name="Computational R&amp;D Group"/>
            <consortium name="and Sequencing Platform"/>
            <person name="Di Palma F."/>
            <person name="Alfoldi J."/>
            <person name="Johnson J."/>
            <person name="Berlin A."/>
            <person name="Gnerre S."/>
            <person name="Jaffe D."/>
            <person name="MacCallum I."/>
            <person name="Young S."/>
            <person name="Walker B.J."/>
            <person name="Lander E.S."/>
            <person name="Lindblad-Toh K."/>
        </authorList>
    </citation>
    <scope>NUCLEOTIDE SEQUENCE [LARGE SCALE GENOMIC DNA]</scope>
</reference>
<name>W5M5R7_LEPOC</name>
<comment type="catalytic activity">
    <reaction evidence="3">
        <text>3,3'-diiodo-L-thyronine sulfate + iodide + A + H(+) = 3,3',5-triiodo-L-thyronine sulfate + AH2</text>
        <dbReference type="Rhea" id="RHEA:83751"/>
        <dbReference type="ChEBI" id="CHEBI:13193"/>
        <dbReference type="ChEBI" id="CHEBI:15378"/>
        <dbReference type="ChEBI" id="CHEBI:16382"/>
        <dbReference type="ChEBI" id="CHEBI:17499"/>
        <dbReference type="ChEBI" id="CHEBI:176511"/>
        <dbReference type="ChEBI" id="CHEBI:176515"/>
    </reaction>
    <physiologicalReaction direction="right-to-left" evidence="3">
        <dbReference type="Rhea" id="RHEA:83753"/>
    </physiologicalReaction>
</comment>
<dbReference type="EMBL" id="AHAT01018227">
    <property type="status" value="NOT_ANNOTATED_CDS"/>
    <property type="molecule type" value="Genomic_DNA"/>
</dbReference>
<keyword evidence="8" id="KW-0893">Thyroid hormones biosynthesis</keyword>
<evidence type="ECO:0000256" key="1">
    <source>
        <dbReference type="ARBA" id="ARBA00093186"/>
    </source>
</evidence>
<reference evidence="9" key="3">
    <citation type="submission" date="2025-09" db="UniProtKB">
        <authorList>
            <consortium name="Ensembl"/>
        </authorList>
    </citation>
    <scope>IDENTIFICATION</scope>
</reference>
<dbReference type="GO" id="GO:0042446">
    <property type="term" value="P:hormone biosynthetic process"/>
    <property type="evidence" value="ECO:0007669"/>
    <property type="project" value="UniProtKB-KW"/>
</dbReference>
<proteinExistence type="inferred from homology"/>
<dbReference type="Pfam" id="PF00837">
    <property type="entry name" value="T4_deiodinase"/>
    <property type="match status" value="1"/>
</dbReference>
<reference evidence="9" key="2">
    <citation type="submission" date="2025-08" db="UniProtKB">
        <authorList>
            <consortium name="Ensembl"/>
        </authorList>
    </citation>
    <scope>IDENTIFICATION</scope>
</reference>
<dbReference type="InParanoid" id="W5M5R7"/>
<dbReference type="eggNOG" id="ENOG502QUGZ">
    <property type="taxonomic scope" value="Eukaryota"/>
</dbReference>
<dbReference type="GO" id="GO:0061074">
    <property type="term" value="P:regulation of neural retina development"/>
    <property type="evidence" value="ECO:0007669"/>
    <property type="project" value="Ensembl"/>
</dbReference>
<comment type="similarity">
    <text evidence="8">Belongs to the iodothyronine deiodinase family.</text>
</comment>
<dbReference type="Bgee" id="ENSLOCG00000003136">
    <property type="expression patterns" value="Expressed in pharyngeal gill and 11 other cell types or tissues"/>
</dbReference>
<evidence type="ECO:0000256" key="4">
    <source>
        <dbReference type="ARBA" id="ARBA00093210"/>
    </source>
</evidence>
<dbReference type="Gene3D" id="3.40.30.10">
    <property type="entry name" value="Glutaredoxin"/>
    <property type="match status" value="1"/>
</dbReference>
<dbReference type="GO" id="GO:0042403">
    <property type="term" value="P:thyroid hormone metabolic process"/>
    <property type="evidence" value="ECO:0000318"/>
    <property type="project" value="GO_Central"/>
</dbReference>
<dbReference type="PANTHER" id="PTHR11781:SF22">
    <property type="entry name" value="TYPE I IODOTHYRONINE DEIODINASE"/>
    <property type="match status" value="1"/>
</dbReference>
<dbReference type="GO" id="GO:0004800">
    <property type="term" value="F:thyroxine 5'-deiodinase activity"/>
    <property type="evidence" value="ECO:0000318"/>
    <property type="project" value="GO_Central"/>
</dbReference>
<keyword evidence="8" id="KW-0712">Selenocysteine</keyword>
<protein>
    <recommendedName>
        <fullName evidence="8">Iodothyronine deiodinase</fullName>
    </recommendedName>
</protein>
<dbReference type="GeneTree" id="ENSGT00940000154482"/>
<comment type="catalytic activity">
    <reaction evidence="1">
        <text>3-iodo-L-thyronine + iodide + A + H(+) = 3,3'-diiodo-L-thyronine + AH2</text>
        <dbReference type="Rhea" id="RHEA:83783"/>
        <dbReference type="ChEBI" id="CHEBI:13193"/>
        <dbReference type="ChEBI" id="CHEBI:15378"/>
        <dbReference type="ChEBI" id="CHEBI:16382"/>
        <dbReference type="ChEBI" id="CHEBI:17499"/>
        <dbReference type="ChEBI" id="CHEBI:176514"/>
        <dbReference type="ChEBI" id="CHEBI:232627"/>
    </reaction>
    <physiologicalReaction direction="right-to-left" evidence="1">
        <dbReference type="Rhea" id="RHEA:83785"/>
    </physiologicalReaction>
</comment>
<evidence type="ECO:0000256" key="7">
    <source>
        <dbReference type="ARBA" id="ARBA00093242"/>
    </source>
</evidence>
<dbReference type="STRING" id="7918.ENSLOCP00000003725"/>
<dbReference type="GO" id="GO:0042404">
    <property type="term" value="P:thyroid hormone catabolic process"/>
    <property type="evidence" value="ECO:0007669"/>
    <property type="project" value="UniProtKB-ARBA"/>
</dbReference>
<dbReference type="PANTHER" id="PTHR11781">
    <property type="entry name" value="IODOTHYRONINE DEIODINASE"/>
    <property type="match status" value="1"/>
</dbReference>
<keyword evidence="10" id="KW-1185">Reference proteome</keyword>
<accession>W5M5R7</accession>
<comment type="catalytic activity">
    <reaction evidence="6">
        <text>3,3'-diiodothyronamine + iodide + A + H(+) = 3,3',5'-triiodothyronamine + AH2</text>
        <dbReference type="Rhea" id="RHEA:83795"/>
        <dbReference type="ChEBI" id="CHEBI:13193"/>
        <dbReference type="ChEBI" id="CHEBI:15378"/>
        <dbReference type="ChEBI" id="CHEBI:16382"/>
        <dbReference type="ChEBI" id="CHEBI:17499"/>
        <dbReference type="ChEBI" id="CHEBI:233341"/>
        <dbReference type="ChEBI" id="CHEBI:233343"/>
    </reaction>
    <physiologicalReaction direction="right-to-left" evidence="6">
        <dbReference type="Rhea" id="RHEA:83797"/>
    </physiologicalReaction>
</comment>
<comment type="catalytic activity">
    <reaction evidence="2">
        <text>3,3',5'-triiodo-L-thyronine sulfate + iodide + A + H(+) = L-thyroxine sulfate + AH2</text>
        <dbReference type="Rhea" id="RHEA:83835"/>
        <dbReference type="ChEBI" id="CHEBI:13193"/>
        <dbReference type="ChEBI" id="CHEBI:15378"/>
        <dbReference type="ChEBI" id="CHEBI:16382"/>
        <dbReference type="ChEBI" id="CHEBI:17499"/>
        <dbReference type="ChEBI" id="CHEBI:176512"/>
        <dbReference type="ChEBI" id="CHEBI:176513"/>
    </reaction>
    <physiologicalReaction direction="right-to-left" evidence="2">
        <dbReference type="Rhea" id="RHEA:83837"/>
    </physiologicalReaction>
</comment>
<evidence type="ECO:0000313" key="10">
    <source>
        <dbReference type="Proteomes" id="UP000018468"/>
    </source>
</evidence>
<evidence type="ECO:0000256" key="2">
    <source>
        <dbReference type="ARBA" id="ARBA00093202"/>
    </source>
</evidence>
<dbReference type="Ensembl" id="ENSLOCT00000003732.1">
    <property type="protein sequence ID" value="ENSLOCP00000003725.1"/>
    <property type="gene ID" value="ENSLOCG00000003136.1"/>
</dbReference>
<evidence type="ECO:0000256" key="8">
    <source>
        <dbReference type="RuleBase" id="RU000676"/>
    </source>
</evidence>
<evidence type="ECO:0000313" key="9">
    <source>
        <dbReference type="Ensembl" id="ENSLOCP00000003725.1"/>
    </source>
</evidence>
<comment type="catalytic activity">
    <reaction evidence="7">
        <text>3-iodothyronamine + iodide + A + H(+) = 3,3'-diiodothyronamine + AH2</text>
        <dbReference type="Rhea" id="RHEA:83827"/>
        <dbReference type="ChEBI" id="CHEBI:13193"/>
        <dbReference type="ChEBI" id="CHEBI:15378"/>
        <dbReference type="ChEBI" id="CHEBI:16382"/>
        <dbReference type="ChEBI" id="CHEBI:17499"/>
        <dbReference type="ChEBI" id="CHEBI:231647"/>
        <dbReference type="ChEBI" id="CHEBI:233341"/>
    </reaction>
    <physiologicalReaction direction="right-to-left" evidence="7">
        <dbReference type="Rhea" id="RHEA:83829"/>
    </physiologicalReaction>
</comment>
<organism evidence="9 10">
    <name type="scientific">Lepisosteus oculatus</name>
    <name type="common">Spotted gar</name>
    <dbReference type="NCBI Taxonomy" id="7918"/>
    <lineage>
        <taxon>Eukaryota</taxon>
        <taxon>Metazoa</taxon>
        <taxon>Chordata</taxon>
        <taxon>Craniata</taxon>
        <taxon>Vertebrata</taxon>
        <taxon>Euteleostomi</taxon>
        <taxon>Actinopterygii</taxon>
        <taxon>Neopterygii</taxon>
        <taxon>Holostei</taxon>
        <taxon>Semionotiformes</taxon>
        <taxon>Lepisosteidae</taxon>
        <taxon>Lepisosteus</taxon>
    </lineage>
</organism>